<evidence type="ECO:0000256" key="2">
    <source>
        <dbReference type="ARBA" id="ARBA00022980"/>
    </source>
</evidence>
<evidence type="ECO:0000313" key="6">
    <source>
        <dbReference type="Proteomes" id="UP000835206"/>
    </source>
</evidence>
<sequence>MWRRSRFYDDEFVHRLCEILWRNLENGVQFYSVFPPTYIKPIYKKDEQEIIFNETVDKKLTHIPIKPAYTSETCSEFHDNLVRKFTNYIMRQGKKQLARRLLDETFENIKIIKLDEYYNSPPEHRENIILDPKIILYQAVENCTPILELRKIYRGGISYQVPVPMNENRARFLSMNWLIKCAQDKGNAEKFPNVLAKEIIDAANNKGRVIKKKHDLHKQCEANRAYAHYRWL</sequence>
<reference evidence="7" key="1">
    <citation type="submission" date="2025-08" db="UniProtKB">
        <authorList>
            <consortium name="RefSeq"/>
        </authorList>
    </citation>
    <scope>IDENTIFICATION</scope>
</reference>
<dbReference type="GO" id="GO:1990904">
    <property type="term" value="C:ribonucleoprotein complex"/>
    <property type="evidence" value="ECO:0007669"/>
    <property type="project" value="UniProtKB-KW"/>
</dbReference>
<keyword evidence="6" id="KW-1185">Reference proteome</keyword>
<keyword evidence="3 4" id="KW-0687">Ribonucleoprotein</keyword>
<dbReference type="GO" id="GO:0006412">
    <property type="term" value="P:translation"/>
    <property type="evidence" value="ECO:0007669"/>
    <property type="project" value="InterPro"/>
</dbReference>
<comment type="similarity">
    <text evidence="1 4">Belongs to the universal ribosomal protein uS7 family.</text>
</comment>
<dbReference type="AlphaFoldDB" id="A0A9B2MPB9"/>
<keyword evidence="2 4" id="KW-0689">Ribosomal protein</keyword>
<dbReference type="InterPro" id="IPR000235">
    <property type="entry name" value="Ribosomal_uS7"/>
</dbReference>
<dbReference type="InterPro" id="IPR023798">
    <property type="entry name" value="Ribosomal_uS7_dom"/>
</dbReference>
<dbReference type="GeneID" id="100652205"/>
<dbReference type="Proteomes" id="UP000835206">
    <property type="component" value="Chromosome 11"/>
</dbReference>
<dbReference type="InterPro" id="IPR036823">
    <property type="entry name" value="Ribosomal_uS7_dom_sf"/>
</dbReference>
<dbReference type="SUPFAM" id="SSF47973">
    <property type="entry name" value="Ribosomal protein S7"/>
    <property type="match status" value="1"/>
</dbReference>
<dbReference type="PROSITE" id="PS00052">
    <property type="entry name" value="RIBOSOMAL_S7"/>
    <property type="match status" value="1"/>
</dbReference>
<dbReference type="GO" id="GO:0003735">
    <property type="term" value="F:structural constituent of ribosome"/>
    <property type="evidence" value="ECO:0007669"/>
    <property type="project" value="InterPro"/>
</dbReference>
<dbReference type="CTD" id="51081"/>
<name>A0A9B2MPB9_BOMTE</name>
<dbReference type="GO" id="GO:0003723">
    <property type="term" value="F:RNA binding"/>
    <property type="evidence" value="ECO:0007669"/>
    <property type="project" value="InterPro"/>
</dbReference>
<dbReference type="OrthoDB" id="9972728at2759"/>
<evidence type="ECO:0000313" key="7">
    <source>
        <dbReference type="RefSeq" id="XP_012169572.2"/>
    </source>
</evidence>
<evidence type="ECO:0000256" key="1">
    <source>
        <dbReference type="ARBA" id="ARBA00007151"/>
    </source>
</evidence>
<evidence type="ECO:0000259" key="5">
    <source>
        <dbReference type="Pfam" id="PF00177"/>
    </source>
</evidence>
<dbReference type="GO" id="GO:0005840">
    <property type="term" value="C:ribosome"/>
    <property type="evidence" value="ECO:0007669"/>
    <property type="project" value="UniProtKB-KW"/>
</dbReference>
<evidence type="ECO:0000256" key="3">
    <source>
        <dbReference type="ARBA" id="ARBA00023274"/>
    </source>
</evidence>
<protein>
    <submittedName>
        <fullName evidence="7">28S ribosomal protein S7, mitochondrial isoform X1</fullName>
    </submittedName>
</protein>
<organism evidence="6 7">
    <name type="scientific">Bombus terrestris</name>
    <name type="common">Buff-tailed bumblebee</name>
    <name type="synonym">Apis terrestris</name>
    <dbReference type="NCBI Taxonomy" id="30195"/>
    <lineage>
        <taxon>Eukaryota</taxon>
        <taxon>Metazoa</taxon>
        <taxon>Ecdysozoa</taxon>
        <taxon>Arthropoda</taxon>
        <taxon>Hexapoda</taxon>
        <taxon>Insecta</taxon>
        <taxon>Pterygota</taxon>
        <taxon>Neoptera</taxon>
        <taxon>Endopterygota</taxon>
        <taxon>Hymenoptera</taxon>
        <taxon>Apocrita</taxon>
        <taxon>Aculeata</taxon>
        <taxon>Apoidea</taxon>
        <taxon>Anthophila</taxon>
        <taxon>Apidae</taxon>
        <taxon>Bombus</taxon>
        <taxon>Bombus</taxon>
    </lineage>
</organism>
<dbReference type="PANTHER" id="PTHR11205">
    <property type="entry name" value="RIBOSOMAL PROTEIN S7"/>
    <property type="match status" value="1"/>
</dbReference>
<dbReference type="Pfam" id="PF00177">
    <property type="entry name" value="Ribosomal_S7"/>
    <property type="match status" value="1"/>
</dbReference>
<evidence type="ECO:0000256" key="4">
    <source>
        <dbReference type="RuleBase" id="RU003619"/>
    </source>
</evidence>
<gene>
    <name evidence="7" type="primary">LOC100652205</name>
</gene>
<dbReference type="RefSeq" id="XP_012169572.2">
    <property type="nucleotide sequence ID" value="XM_012314182.3"/>
</dbReference>
<feature type="domain" description="Small ribosomal subunit protein uS7" evidence="5">
    <location>
        <begin position="71"/>
        <end position="224"/>
    </location>
</feature>
<dbReference type="InterPro" id="IPR020606">
    <property type="entry name" value="Ribosomal_uS7_CS"/>
</dbReference>
<proteinExistence type="inferred from homology"/>
<dbReference type="Gene3D" id="1.10.455.10">
    <property type="entry name" value="Ribosomal protein S7 domain"/>
    <property type="match status" value="1"/>
</dbReference>
<accession>A0A9B2MPB9</accession>
<dbReference type="CDD" id="cd14870">
    <property type="entry name" value="uS7_Mitochondria_Mammalian"/>
    <property type="match status" value="1"/>
</dbReference>